<evidence type="ECO:0000313" key="2">
    <source>
        <dbReference type="Proteomes" id="UP000054217"/>
    </source>
</evidence>
<name>A0A0C3KYB4_PISTI</name>
<keyword evidence="2" id="KW-1185">Reference proteome</keyword>
<dbReference type="AlphaFoldDB" id="A0A0C3KYB4"/>
<dbReference type="OrthoDB" id="10524820at2759"/>
<sequence length="242" mass="27784">MRWHGQRRPVGRQLLGTCNCRRVEHFLPYCWVGILCARFTINPFVEKQCSSLADMHGVRGRRDNTMILRTACPFKLQASIPEFHGSSDENYRHLNCVHPLMSSQPYSGATIRCGPRHDHRYRQCVPDQFIGHSNRECRFSVICKEFRFCIPSRSDLPFGSLLSVATILIIPGSWRYFPQCQLIRSSSDKKSKLQSCYCRQNGSRIKGFKHLARSSGLSLQYQFPITTVILSTSTMSKTTVCR</sequence>
<evidence type="ECO:0000313" key="1">
    <source>
        <dbReference type="EMBL" id="KIO14522.1"/>
    </source>
</evidence>
<dbReference type="InParanoid" id="A0A0C3KYB4"/>
<reference evidence="1 2" key="1">
    <citation type="submission" date="2014-04" db="EMBL/GenBank/DDBJ databases">
        <authorList>
            <consortium name="DOE Joint Genome Institute"/>
            <person name="Kuo A."/>
            <person name="Kohler A."/>
            <person name="Costa M.D."/>
            <person name="Nagy L.G."/>
            <person name="Floudas D."/>
            <person name="Copeland A."/>
            <person name="Barry K.W."/>
            <person name="Cichocki N."/>
            <person name="Veneault-Fourrey C."/>
            <person name="LaButti K."/>
            <person name="Lindquist E.A."/>
            <person name="Lipzen A."/>
            <person name="Lundell T."/>
            <person name="Morin E."/>
            <person name="Murat C."/>
            <person name="Sun H."/>
            <person name="Tunlid A."/>
            <person name="Henrissat B."/>
            <person name="Grigoriev I.V."/>
            <person name="Hibbett D.S."/>
            <person name="Martin F."/>
            <person name="Nordberg H.P."/>
            <person name="Cantor M.N."/>
            <person name="Hua S.X."/>
        </authorList>
    </citation>
    <scope>NUCLEOTIDE SEQUENCE [LARGE SCALE GENOMIC DNA]</scope>
    <source>
        <strain evidence="1 2">Marx 270</strain>
    </source>
</reference>
<dbReference type="HOGENOM" id="CLU_1147570_0_0_1"/>
<accession>A0A0C3KYB4</accession>
<dbReference type="Proteomes" id="UP000054217">
    <property type="component" value="Unassembled WGS sequence"/>
</dbReference>
<dbReference type="EMBL" id="KN831944">
    <property type="protein sequence ID" value="KIO14522.1"/>
    <property type="molecule type" value="Genomic_DNA"/>
</dbReference>
<organism evidence="1 2">
    <name type="scientific">Pisolithus tinctorius Marx 270</name>
    <dbReference type="NCBI Taxonomy" id="870435"/>
    <lineage>
        <taxon>Eukaryota</taxon>
        <taxon>Fungi</taxon>
        <taxon>Dikarya</taxon>
        <taxon>Basidiomycota</taxon>
        <taxon>Agaricomycotina</taxon>
        <taxon>Agaricomycetes</taxon>
        <taxon>Agaricomycetidae</taxon>
        <taxon>Boletales</taxon>
        <taxon>Sclerodermatineae</taxon>
        <taxon>Pisolithaceae</taxon>
        <taxon>Pisolithus</taxon>
    </lineage>
</organism>
<proteinExistence type="predicted"/>
<reference evidence="2" key="2">
    <citation type="submission" date="2015-01" db="EMBL/GenBank/DDBJ databases">
        <title>Evolutionary Origins and Diversification of the Mycorrhizal Mutualists.</title>
        <authorList>
            <consortium name="DOE Joint Genome Institute"/>
            <consortium name="Mycorrhizal Genomics Consortium"/>
            <person name="Kohler A."/>
            <person name="Kuo A."/>
            <person name="Nagy L.G."/>
            <person name="Floudas D."/>
            <person name="Copeland A."/>
            <person name="Barry K.W."/>
            <person name="Cichocki N."/>
            <person name="Veneault-Fourrey C."/>
            <person name="LaButti K."/>
            <person name="Lindquist E.A."/>
            <person name="Lipzen A."/>
            <person name="Lundell T."/>
            <person name="Morin E."/>
            <person name="Murat C."/>
            <person name="Riley R."/>
            <person name="Ohm R."/>
            <person name="Sun H."/>
            <person name="Tunlid A."/>
            <person name="Henrissat B."/>
            <person name="Grigoriev I.V."/>
            <person name="Hibbett D.S."/>
            <person name="Martin F."/>
        </authorList>
    </citation>
    <scope>NUCLEOTIDE SEQUENCE [LARGE SCALE GENOMIC DNA]</scope>
    <source>
        <strain evidence="2">Marx 270</strain>
    </source>
</reference>
<gene>
    <name evidence="1" type="ORF">M404DRAFT_175734</name>
</gene>
<protein>
    <submittedName>
        <fullName evidence="1">Uncharacterized protein</fullName>
    </submittedName>
</protein>